<evidence type="ECO:0000313" key="2">
    <source>
        <dbReference type="Proteomes" id="UP000314294"/>
    </source>
</evidence>
<protein>
    <submittedName>
        <fullName evidence="1">Uncharacterized protein</fullName>
    </submittedName>
</protein>
<dbReference type="Proteomes" id="UP000314294">
    <property type="component" value="Unassembled WGS sequence"/>
</dbReference>
<keyword evidence="2" id="KW-1185">Reference proteome</keyword>
<dbReference type="AlphaFoldDB" id="A0A4Z2IZE4"/>
<name>A0A4Z2IZE4_9TELE</name>
<comment type="caution">
    <text evidence="1">The sequence shown here is derived from an EMBL/GenBank/DDBJ whole genome shotgun (WGS) entry which is preliminary data.</text>
</comment>
<sequence>MYMEHESHVLVDVNCDCDFVEGNGGRKFISSGVQCLRCPREVSETVPEAKGRTPVAELGVADPEERAVCGCEDAGPQHARPRYSFQSLSSLGRGGQALTLGSGSRGADGLRLIAAFALFGRTSVVVAHHLLLNPRGLPSAAGGVVKRRAWLLFVWKCAVYRSLIGGDVWLLALLIEGVPDAFGGLVLSFLCCTCILHKSCRCGGRQRFDTVSVVLTGFGFQWSQ</sequence>
<proteinExistence type="predicted"/>
<organism evidence="1 2">
    <name type="scientific">Liparis tanakae</name>
    <name type="common">Tanaka's snailfish</name>
    <dbReference type="NCBI Taxonomy" id="230148"/>
    <lineage>
        <taxon>Eukaryota</taxon>
        <taxon>Metazoa</taxon>
        <taxon>Chordata</taxon>
        <taxon>Craniata</taxon>
        <taxon>Vertebrata</taxon>
        <taxon>Euteleostomi</taxon>
        <taxon>Actinopterygii</taxon>
        <taxon>Neopterygii</taxon>
        <taxon>Teleostei</taxon>
        <taxon>Neoteleostei</taxon>
        <taxon>Acanthomorphata</taxon>
        <taxon>Eupercaria</taxon>
        <taxon>Perciformes</taxon>
        <taxon>Cottioidei</taxon>
        <taxon>Cottales</taxon>
        <taxon>Liparidae</taxon>
        <taxon>Liparis</taxon>
    </lineage>
</organism>
<gene>
    <name evidence="1" type="ORF">EYF80_006881</name>
</gene>
<accession>A0A4Z2IZE4</accession>
<dbReference type="EMBL" id="SRLO01000036">
    <property type="protein sequence ID" value="TNN82924.1"/>
    <property type="molecule type" value="Genomic_DNA"/>
</dbReference>
<evidence type="ECO:0000313" key="1">
    <source>
        <dbReference type="EMBL" id="TNN82924.1"/>
    </source>
</evidence>
<reference evidence="1 2" key="1">
    <citation type="submission" date="2019-03" db="EMBL/GenBank/DDBJ databases">
        <title>First draft genome of Liparis tanakae, snailfish: a comprehensive survey of snailfish specific genes.</title>
        <authorList>
            <person name="Kim W."/>
            <person name="Song I."/>
            <person name="Jeong J.-H."/>
            <person name="Kim D."/>
            <person name="Kim S."/>
            <person name="Ryu S."/>
            <person name="Song J.Y."/>
            <person name="Lee S.K."/>
        </authorList>
    </citation>
    <scope>NUCLEOTIDE SEQUENCE [LARGE SCALE GENOMIC DNA]</scope>
    <source>
        <tissue evidence="1">Muscle</tissue>
    </source>
</reference>